<evidence type="ECO:0000313" key="3">
    <source>
        <dbReference type="Proteomes" id="UP001446871"/>
    </source>
</evidence>
<dbReference type="SUPFAM" id="SSF57756">
    <property type="entry name" value="Retrovirus zinc finger-like domains"/>
    <property type="match status" value="1"/>
</dbReference>
<name>A0ABR1UKN2_9PEZI</name>
<evidence type="ECO:0008006" key="4">
    <source>
        <dbReference type="Google" id="ProtNLM"/>
    </source>
</evidence>
<feature type="compositionally biased region" description="Basic and acidic residues" evidence="1">
    <location>
        <begin position="167"/>
        <end position="179"/>
    </location>
</feature>
<keyword evidence="3" id="KW-1185">Reference proteome</keyword>
<organism evidence="2 3">
    <name type="scientific">Apiospora saccharicola</name>
    <dbReference type="NCBI Taxonomy" id="335842"/>
    <lineage>
        <taxon>Eukaryota</taxon>
        <taxon>Fungi</taxon>
        <taxon>Dikarya</taxon>
        <taxon>Ascomycota</taxon>
        <taxon>Pezizomycotina</taxon>
        <taxon>Sordariomycetes</taxon>
        <taxon>Xylariomycetidae</taxon>
        <taxon>Amphisphaeriales</taxon>
        <taxon>Apiosporaceae</taxon>
        <taxon>Apiospora</taxon>
    </lineage>
</organism>
<gene>
    <name evidence="2" type="ORF">PG996_009406</name>
</gene>
<feature type="region of interest" description="Disordered" evidence="1">
    <location>
        <begin position="130"/>
        <end position="209"/>
    </location>
</feature>
<dbReference type="Gene3D" id="4.10.60.10">
    <property type="entry name" value="Zinc finger, CCHC-type"/>
    <property type="match status" value="1"/>
</dbReference>
<feature type="compositionally biased region" description="Basic and acidic residues" evidence="1">
    <location>
        <begin position="189"/>
        <end position="202"/>
    </location>
</feature>
<reference evidence="2 3" key="1">
    <citation type="submission" date="2023-01" db="EMBL/GenBank/DDBJ databases">
        <title>Analysis of 21 Apiospora genomes using comparative genomics revels a genus with tremendous synthesis potential of carbohydrate active enzymes and secondary metabolites.</title>
        <authorList>
            <person name="Sorensen T."/>
        </authorList>
    </citation>
    <scope>NUCLEOTIDE SEQUENCE [LARGE SCALE GENOMIC DNA]</scope>
    <source>
        <strain evidence="2 3">CBS 83171</strain>
    </source>
</reference>
<accession>A0ABR1UKN2</accession>
<protein>
    <recommendedName>
        <fullName evidence="4">CCHC-type domain-containing protein</fullName>
    </recommendedName>
</protein>
<dbReference type="InterPro" id="IPR036875">
    <property type="entry name" value="Znf_CCHC_sf"/>
</dbReference>
<dbReference type="Proteomes" id="UP001446871">
    <property type="component" value="Unassembled WGS sequence"/>
</dbReference>
<dbReference type="EMBL" id="JAQQWM010000006">
    <property type="protein sequence ID" value="KAK8059476.1"/>
    <property type="molecule type" value="Genomic_DNA"/>
</dbReference>
<proteinExistence type="predicted"/>
<evidence type="ECO:0000256" key="1">
    <source>
        <dbReference type="SAM" id="MobiDB-lite"/>
    </source>
</evidence>
<comment type="caution">
    <text evidence="2">The sequence shown here is derived from an EMBL/GenBank/DDBJ whole genome shotgun (WGS) entry which is preliminary data.</text>
</comment>
<sequence>MPPMADFHPTRQIDWAAEWPKYKFNKNGNLIVPDHLEKTLRTTLICQLYYSKSTPALQSAELFISSFMIELHNRLGKDPLANWIYSTPHYQQSGAALTEYSVLKRAAKDLSLSPTDIVALVLTNGQSTSLPQTLPAVEVPPAENTRDVADPDAATATMDSYRPFSHNLKDTESQEKTPSDTDSSQPRSHTMEDTKYQEEARSSDNVTCGNCRRRGHTIRDCIGPLDAEGWLSGCPVCNDAGHLYHDCIRRSMITPGEQSDWDWKYLLYYRQNKPSIKCSIDWTAVYNEIHPLMIALPWRPAFALEQSNTNEGIPRPARKGFTWRTYEYNWVGNPDLEARTRMPDPDVDKLAKHHLAASGIRWEPTDDYLP</sequence>
<evidence type="ECO:0000313" key="2">
    <source>
        <dbReference type="EMBL" id="KAK8059476.1"/>
    </source>
</evidence>